<evidence type="ECO:0000256" key="3">
    <source>
        <dbReference type="ARBA" id="ARBA00022617"/>
    </source>
</evidence>
<keyword evidence="7" id="KW-0472">Membrane</keyword>
<evidence type="ECO:0000313" key="8">
    <source>
        <dbReference type="EMBL" id="KAK8086189.1"/>
    </source>
</evidence>
<keyword evidence="9" id="KW-1185">Reference proteome</keyword>
<evidence type="ECO:0000256" key="5">
    <source>
        <dbReference type="ARBA" id="ARBA00023004"/>
    </source>
</evidence>
<evidence type="ECO:0000256" key="6">
    <source>
        <dbReference type="ARBA" id="ARBA00023033"/>
    </source>
</evidence>
<dbReference type="PRINTS" id="PR00465">
    <property type="entry name" value="EP450IV"/>
</dbReference>
<dbReference type="Pfam" id="PF00067">
    <property type="entry name" value="p450"/>
    <property type="match status" value="1"/>
</dbReference>
<dbReference type="InterPro" id="IPR001128">
    <property type="entry name" value="Cyt_P450"/>
</dbReference>
<feature type="transmembrane region" description="Helical" evidence="7">
    <location>
        <begin position="12"/>
        <end position="30"/>
    </location>
</feature>
<accession>A0ABR1WSS4</accession>
<dbReference type="SUPFAM" id="SSF48264">
    <property type="entry name" value="Cytochrome P450"/>
    <property type="match status" value="1"/>
</dbReference>
<comment type="caution">
    <text evidence="8">The sequence shown here is derived from an EMBL/GenBank/DDBJ whole genome shotgun (WGS) entry which is preliminary data.</text>
</comment>
<dbReference type="GeneID" id="92085635"/>
<keyword evidence="7" id="KW-1133">Transmembrane helix</keyword>
<feature type="transmembrane region" description="Helical" evidence="7">
    <location>
        <begin position="42"/>
        <end position="64"/>
    </location>
</feature>
<dbReference type="Gene3D" id="1.10.630.10">
    <property type="entry name" value="Cytochrome P450"/>
    <property type="match status" value="1"/>
</dbReference>
<dbReference type="PANTHER" id="PTHR24305">
    <property type="entry name" value="CYTOCHROME P450"/>
    <property type="match status" value="1"/>
</dbReference>
<feature type="transmembrane region" description="Helical" evidence="7">
    <location>
        <begin position="70"/>
        <end position="95"/>
    </location>
</feature>
<dbReference type="PRINTS" id="PR00385">
    <property type="entry name" value="P450"/>
</dbReference>
<keyword evidence="6" id="KW-0560">Oxidoreductase</keyword>
<evidence type="ECO:0000256" key="1">
    <source>
        <dbReference type="ARBA" id="ARBA00001971"/>
    </source>
</evidence>
<evidence type="ECO:0008006" key="10">
    <source>
        <dbReference type="Google" id="ProtNLM"/>
    </source>
</evidence>
<dbReference type="InterPro" id="IPR002403">
    <property type="entry name" value="Cyt_P450_E_grp-IV"/>
</dbReference>
<protein>
    <recommendedName>
        <fullName evidence="10">Cytochrome P450</fullName>
    </recommendedName>
</protein>
<evidence type="ECO:0000256" key="2">
    <source>
        <dbReference type="ARBA" id="ARBA00010617"/>
    </source>
</evidence>
<comment type="cofactor">
    <cofactor evidence="1">
        <name>heme</name>
        <dbReference type="ChEBI" id="CHEBI:30413"/>
    </cofactor>
</comment>
<dbReference type="InterPro" id="IPR036396">
    <property type="entry name" value="Cyt_P450_sf"/>
</dbReference>
<keyword evidence="6" id="KW-0503">Monooxygenase</keyword>
<name>A0ABR1WSS4_9PEZI</name>
<reference evidence="8 9" key="1">
    <citation type="submission" date="2023-01" db="EMBL/GenBank/DDBJ databases">
        <title>Analysis of 21 Apiospora genomes using comparative genomics revels a genus with tremendous synthesis potential of carbohydrate active enzymes and secondary metabolites.</title>
        <authorList>
            <person name="Sorensen T."/>
        </authorList>
    </citation>
    <scope>NUCLEOTIDE SEQUENCE [LARGE SCALE GENOMIC DNA]</scope>
    <source>
        <strain evidence="8 9">CBS 135458</strain>
    </source>
</reference>
<dbReference type="PANTHER" id="PTHR24305:SF78">
    <property type="entry name" value="P450, PUTATIVE (EUROFUNG)-RELATED"/>
    <property type="match status" value="1"/>
</dbReference>
<evidence type="ECO:0000313" key="9">
    <source>
        <dbReference type="Proteomes" id="UP001480595"/>
    </source>
</evidence>
<keyword evidence="5" id="KW-0408">Iron</keyword>
<gene>
    <name evidence="8" type="ORF">PG994_001163</name>
</gene>
<comment type="similarity">
    <text evidence="2">Belongs to the cytochrome P450 family.</text>
</comment>
<evidence type="ECO:0000256" key="7">
    <source>
        <dbReference type="SAM" id="Phobius"/>
    </source>
</evidence>
<organism evidence="8 9">
    <name type="scientific">Apiospora phragmitis</name>
    <dbReference type="NCBI Taxonomy" id="2905665"/>
    <lineage>
        <taxon>Eukaryota</taxon>
        <taxon>Fungi</taxon>
        <taxon>Dikarya</taxon>
        <taxon>Ascomycota</taxon>
        <taxon>Pezizomycotina</taxon>
        <taxon>Sordariomycetes</taxon>
        <taxon>Xylariomycetidae</taxon>
        <taxon>Amphisphaeriales</taxon>
        <taxon>Apiosporaceae</taxon>
        <taxon>Apiospora</taxon>
    </lineage>
</organism>
<keyword evidence="4" id="KW-0479">Metal-binding</keyword>
<dbReference type="EMBL" id="JAQQWL010000002">
    <property type="protein sequence ID" value="KAK8086189.1"/>
    <property type="molecule type" value="Genomic_DNA"/>
</dbReference>
<sequence>MESISQRLQVVAHADLSTTLFTAALVGLLSHIPIRSYEFERVVLQFLAGCVLCFLELGGLYVYTGQCGSLYAALARSLLIQAVFHASLLASIAVYRLGFHRCRHIPGPVGAKLSRFYVVYLASKKVQFHKELLQMHEKYGDFVRTGPREVSVFRKAAVNAILGPNSKCRKSTWYSQFGFDPTKVSLHLCRDHIMHRRRRRAWDRGLSIKALATYVPRIKSHADLLSQRLRERSGRPVDATQWAMFFGFDMIGDVGYGRSFDQLVDLAEHPAVLPIHEHIIELGILGNVPWFSHLLSFVPGGAAALAATFDFCQNQRRTKQKTWSNDEYPRDIVSWLLKAMSEHNGTGPPSIAALDDDTRLLLLAGSETTSSALSNALFFLARYPEKQEKLRAALLLPLPKSSDTTTASSAAAAAANWSYEAVLGVKYLDHFISETLRLKPSLFLSGRYETPPEGMQVDEVRIPGRVVVTAPLVWLQRDPRYWQRPDEFLPERWGGRPPSGDGDGCTIDVSHTSANGLGEFPLKIGAFSCPGKNLALMTLRIALSVILQNFKVDFAPGETGVEFDNEAKDTFTTTLPPLKLQFTQLQAG</sequence>
<proteinExistence type="inferred from homology"/>
<dbReference type="InterPro" id="IPR050121">
    <property type="entry name" value="Cytochrome_P450_monoxygenase"/>
</dbReference>
<keyword evidence="7" id="KW-0812">Transmembrane</keyword>
<keyword evidence="3" id="KW-0349">Heme</keyword>
<evidence type="ECO:0000256" key="4">
    <source>
        <dbReference type="ARBA" id="ARBA00022723"/>
    </source>
</evidence>
<dbReference type="Proteomes" id="UP001480595">
    <property type="component" value="Unassembled WGS sequence"/>
</dbReference>
<dbReference type="RefSeq" id="XP_066720713.1">
    <property type="nucleotide sequence ID" value="XM_066852572.1"/>
</dbReference>